<dbReference type="InterPro" id="IPR035979">
    <property type="entry name" value="RBD_domain_sf"/>
</dbReference>
<dbReference type="SUPFAM" id="SSF54928">
    <property type="entry name" value="RNA-binding domain, RBD"/>
    <property type="match status" value="1"/>
</dbReference>
<keyword evidence="2" id="KW-1185">Reference proteome</keyword>
<dbReference type="OrthoDB" id="267048at2759"/>
<dbReference type="Proteomes" id="UP000595437">
    <property type="component" value="Chromosome 10"/>
</dbReference>
<accession>A0A7T8JZN0</accession>
<organism evidence="1 2">
    <name type="scientific">Caligus rogercresseyi</name>
    <name type="common">Sea louse</name>
    <dbReference type="NCBI Taxonomy" id="217165"/>
    <lineage>
        <taxon>Eukaryota</taxon>
        <taxon>Metazoa</taxon>
        <taxon>Ecdysozoa</taxon>
        <taxon>Arthropoda</taxon>
        <taxon>Crustacea</taxon>
        <taxon>Multicrustacea</taxon>
        <taxon>Hexanauplia</taxon>
        <taxon>Copepoda</taxon>
        <taxon>Siphonostomatoida</taxon>
        <taxon>Caligidae</taxon>
        <taxon>Caligus</taxon>
    </lineage>
</organism>
<dbReference type="AlphaFoldDB" id="A0A7T8JZN0"/>
<reference evidence="2" key="1">
    <citation type="submission" date="2021-01" db="EMBL/GenBank/DDBJ databases">
        <title>Caligus Genome Assembly.</title>
        <authorList>
            <person name="Gallardo-Escarate C."/>
        </authorList>
    </citation>
    <scope>NUCLEOTIDE SEQUENCE [LARGE SCALE GENOMIC DNA]</scope>
</reference>
<evidence type="ECO:0000313" key="1">
    <source>
        <dbReference type="EMBL" id="QQP41142.1"/>
    </source>
</evidence>
<feature type="non-terminal residue" evidence="1">
    <location>
        <position position="1"/>
    </location>
</feature>
<sequence>STPSYPSSNKELILPNQNRLYIGPLFESISNEELSESLKPYGELKTITRHPRNVHHLPYVSVEFLEGISVRRAFGAKIHLGSNGSRLKISASQFVMEILLSQNVIFFHEAYMRCDNN</sequence>
<dbReference type="CDD" id="cd00590">
    <property type="entry name" value="RRM_SF"/>
    <property type="match status" value="1"/>
</dbReference>
<dbReference type="EMBL" id="CP045899">
    <property type="protein sequence ID" value="QQP41142.1"/>
    <property type="molecule type" value="Genomic_DNA"/>
</dbReference>
<dbReference type="GO" id="GO:0003676">
    <property type="term" value="F:nucleic acid binding"/>
    <property type="evidence" value="ECO:0007669"/>
    <property type="project" value="InterPro"/>
</dbReference>
<feature type="non-terminal residue" evidence="1">
    <location>
        <position position="117"/>
    </location>
</feature>
<evidence type="ECO:0008006" key="3">
    <source>
        <dbReference type="Google" id="ProtNLM"/>
    </source>
</evidence>
<name>A0A7T8JZN0_CALRO</name>
<gene>
    <name evidence="1" type="ORF">FKW44_015421</name>
</gene>
<evidence type="ECO:0000313" key="2">
    <source>
        <dbReference type="Proteomes" id="UP000595437"/>
    </source>
</evidence>
<proteinExistence type="predicted"/>
<protein>
    <recommendedName>
        <fullName evidence="3">RRM domain-containing protein</fullName>
    </recommendedName>
</protein>